<evidence type="ECO:0000256" key="1">
    <source>
        <dbReference type="SAM" id="MobiDB-lite"/>
    </source>
</evidence>
<dbReference type="VEuPathDB" id="FungiDB:SPPG_09347"/>
<reference evidence="2 3" key="1">
    <citation type="submission" date="2009-08" db="EMBL/GenBank/DDBJ databases">
        <title>The Genome Sequence of Spizellomyces punctatus strain DAOM BR117.</title>
        <authorList>
            <consortium name="The Broad Institute Genome Sequencing Platform"/>
            <person name="Russ C."/>
            <person name="Cuomo C."/>
            <person name="Shea T."/>
            <person name="Young S.K."/>
            <person name="Zeng Q."/>
            <person name="Koehrsen M."/>
            <person name="Haas B."/>
            <person name="Borodovsky M."/>
            <person name="Guigo R."/>
            <person name="Alvarado L."/>
            <person name="Berlin A."/>
            <person name="Bochicchio J."/>
            <person name="Borenstein D."/>
            <person name="Chapman S."/>
            <person name="Chen Z."/>
            <person name="Engels R."/>
            <person name="Freedman E."/>
            <person name="Gellesch M."/>
            <person name="Goldberg J."/>
            <person name="Griggs A."/>
            <person name="Gujja S."/>
            <person name="Heiman D."/>
            <person name="Hepburn T."/>
            <person name="Howarth C."/>
            <person name="Jen D."/>
            <person name="Larson L."/>
            <person name="Lewis B."/>
            <person name="Mehta T."/>
            <person name="Park D."/>
            <person name="Pearson M."/>
            <person name="Roberts A."/>
            <person name="Saif S."/>
            <person name="Shenoy N."/>
            <person name="Sisk P."/>
            <person name="Stolte C."/>
            <person name="Sykes S."/>
            <person name="Thomson T."/>
            <person name="Walk T."/>
            <person name="White J."/>
            <person name="Yandava C."/>
            <person name="Burger G."/>
            <person name="Gray M.W."/>
            <person name="Holland P.W.H."/>
            <person name="King N."/>
            <person name="Lang F.B.F."/>
            <person name="Roger A.J."/>
            <person name="Ruiz-Trillo I."/>
            <person name="Lander E."/>
            <person name="Nusbaum C."/>
        </authorList>
    </citation>
    <scope>NUCLEOTIDE SEQUENCE [LARGE SCALE GENOMIC DNA]</scope>
    <source>
        <strain evidence="2 3">DAOM BR117</strain>
    </source>
</reference>
<proteinExistence type="predicted"/>
<dbReference type="InterPro" id="IPR036867">
    <property type="entry name" value="R3H_dom_sf"/>
</dbReference>
<evidence type="ECO:0000313" key="3">
    <source>
        <dbReference type="Proteomes" id="UP000053201"/>
    </source>
</evidence>
<evidence type="ECO:0008006" key="4">
    <source>
        <dbReference type="Google" id="ProtNLM"/>
    </source>
</evidence>
<dbReference type="GeneID" id="27692472"/>
<gene>
    <name evidence="2" type="ORF">SPPG_09347</name>
</gene>
<dbReference type="RefSeq" id="XP_016606442.1">
    <property type="nucleotide sequence ID" value="XM_016757506.1"/>
</dbReference>
<dbReference type="AlphaFoldDB" id="A0A0L0HB13"/>
<feature type="region of interest" description="Disordered" evidence="1">
    <location>
        <begin position="228"/>
        <end position="269"/>
    </location>
</feature>
<feature type="compositionally biased region" description="Low complexity" evidence="1">
    <location>
        <begin position="228"/>
        <end position="260"/>
    </location>
</feature>
<organism evidence="2 3">
    <name type="scientific">Spizellomyces punctatus (strain DAOM BR117)</name>
    <dbReference type="NCBI Taxonomy" id="645134"/>
    <lineage>
        <taxon>Eukaryota</taxon>
        <taxon>Fungi</taxon>
        <taxon>Fungi incertae sedis</taxon>
        <taxon>Chytridiomycota</taxon>
        <taxon>Chytridiomycota incertae sedis</taxon>
        <taxon>Chytridiomycetes</taxon>
        <taxon>Spizellomycetales</taxon>
        <taxon>Spizellomycetaceae</taxon>
        <taxon>Spizellomyces</taxon>
    </lineage>
</organism>
<protein>
    <recommendedName>
        <fullName evidence="4">R3H domain-containing protein</fullName>
    </recommendedName>
</protein>
<dbReference type="EMBL" id="KQ257460">
    <property type="protein sequence ID" value="KNC98402.1"/>
    <property type="molecule type" value="Genomic_DNA"/>
</dbReference>
<dbReference type="InParanoid" id="A0A0L0HB13"/>
<accession>A0A0L0HB13</accession>
<dbReference type="Proteomes" id="UP000053201">
    <property type="component" value="Unassembled WGS sequence"/>
</dbReference>
<evidence type="ECO:0000313" key="2">
    <source>
        <dbReference type="EMBL" id="KNC98402.1"/>
    </source>
</evidence>
<dbReference type="STRING" id="645134.A0A0L0HB13"/>
<feature type="region of interest" description="Disordered" evidence="1">
    <location>
        <begin position="359"/>
        <end position="385"/>
    </location>
</feature>
<dbReference type="OrthoDB" id="6512771at2759"/>
<keyword evidence="3" id="KW-1185">Reference proteome</keyword>
<name>A0A0L0HB13_SPIPD</name>
<dbReference type="Gene3D" id="3.30.1370.50">
    <property type="entry name" value="R3H-like domain"/>
    <property type="match status" value="1"/>
</dbReference>
<dbReference type="GO" id="GO:0003676">
    <property type="term" value="F:nucleic acid binding"/>
    <property type="evidence" value="ECO:0007669"/>
    <property type="project" value="InterPro"/>
</dbReference>
<sequence>MYLPLHPRFTLWTCPAERTPLPSGHGPLSAMCDRVRPPADKAVTRPSTPVDTFASGSVIRALVLTRRINVHPNADVYDLFADILARFLAMAHDSVLKTALSLGNTLELACDDACAVAERNRKLAEALEITPSIRPTITWPATLIHQANQNPTLVKSIEKTLETFLSDPTKRTHHFPPSKFNAFISSLVGFYNLTPTFLDTDRKAQSSILVRKTPTSWVPSILLSAASQSKPPTTTASTTTSTAHSNTTHRNTATPTNTPHSTSLTITSLPDGMDTNDIQILLDPLLDSTISTHIHWTTPTDVIVSFSTYPESIERNVRNKFVGNGWAKDVFVSEVKERGKPSGPVVPVPVPVPVPTGNSFGVLCDEEDRGMVERGPTPESWDNED</sequence>
<dbReference type="SUPFAM" id="SSF82708">
    <property type="entry name" value="R3H domain"/>
    <property type="match status" value="1"/>
</dbReference>